<dbReference type="GO" id="GO:0016887">
    <property type="term" value="F:ATP hydrolysis activity"/>
    <property type="evidence" value="ECO:0007669"/>
    <property type="project" value="InterPro"/>
</dbReference>
<dbReference type="EMBL" id="JH794322">
    <property type="protein sequence ID" value="ELQ63512.1"/>
    <property type="molecule type" value="Genomic_DNA"/>
</dbReference>
<accession>L7J5Q0</accession>
<gene>
    <name evidence="2" type="ORF">OOW_P131scaffold00979g8</name>
</gene>
<feature type="domain" description="AAA+ ATPase" evidence="1">
    <location>
        <begin position="512"/>
        <end position="644"/>
    </location>
</feature>
<evidence type="ECO:0000259" key="1">
    <source>
        <dbReference type="SMART" id="SM00382"/>
    </source>
</evidence>
<dbReference type="InterPro" id="IPR003959">
    <property type="entry name" value="ATPase_AAA_core"/>
</dbReference>
<protein>
    <recommendedName>
        <fullName evidence="1">AAA+ ATPase domain-containing protein</fullName>
    </recommendedName>
</protein>
<name>L7J5Q0_PYRO1</name>
<dbReference type="InterPro" id="IPR027417">
    <property type="entry name" value="P-loop_NTPase"/>
</dbReference>
<sequence>MRCPTLSRKCPVDIPSPISMAELALQDYEMQLMLFEQQNKARLLTAMEQQARDYYMEEPPSSAQALIDSIPDAHTSALQLGHFLQTNSAKGMTESGWLELHMIEGKDQIFLERPSWTWTSVYHRHLDFNQQTLVPDDSKNSQKLLSEAAFVVRKHYRHHCQPKQLAHIHTPNAAPQGPAAAPPIPVRETIELQSDEVAAALKQFLQRQPNFTSHFPDWDFAAPLESPFMFWYQYGNQPLPESTPQWQAELLRPLFSWLASNYGAIHREIATRIARGVVSRSTVQFLFRPGQALVDMAAEGSQGYIATSWPVWQSRSKPECDSTKEEWELTAWSYAFRPGGFDPIQVRLRICLNAPDGASEVDVNALNIRPVSFVSREVYSALAFRGANMWAMRNGGYYQHQVDSHQDLNLQRGRCLIDIDEYSRLNPPTGESAPGVQRPRSIQPSDDRLLVFPSKIPVYDLCRETWEQIPPEDIQEVVFMESPITKSALSWQKWEVLEQLMTPDRDRHAGPRRLVSLFHGPPGTGKTFAAEMMADHVGKPLFRVACRDMAIDLETVRTRLDAVFALAKKWSGMVLLEDADRLVQQHQDSSSDQGQKARLGLVFYLLGLFQNFDGVVIVTTSCVDVFDEKLKTAFSFNLKFHRLDGPGCRTVYLNLIDVLLQRGLGGAVAGAGKRQLERESRAAGKATSANDSAIRGAWLAAAQPLEGMGMNAWEITRAFETALRLAGSERTTLSPAHLKQTHSAATDSHHAWRTLSADALILLKKESQGN</sequence>
<dbReference type="GO" id="GO:0005524">
    <property type="term" value="F:ATP binding"/>
    <property type="evidence" value="ECO:0007669"/>
    <property type="project" value="InterPro"/>
</dbReference>
<organism>
    <name type="scientific">Pyricularia oryzae (strain P131)</name>
    <name type="common">Rice blast fungus</name>
    <name type="synonym">Magnaporthe oryzae</name>
    <dbReference type="NCBI Taxonomy" id="1143193"/>
    <lineage>
        <taxon>Eukaryota</taxon>
        <taxon>Fungi</taxon>
        <taxon>Dikarya</taxon>
        <taxon>Ascomycota</taxon>
        <taxon>Pezizomycotina</taxon>
        <taxon>Sordariomycetes</taxon>
        <taxon>Sordariomycetidae</taxon>
        <taxon>Magnaporthales</taxon>
        <taxon>Pyriculariaceae</taxon>
        <taxon>Pyricularia</taxon>
    </lineage>
</organism>
<dbReference type="PANTHER" id="PTHR46411">
    <property type="entry name" value="FAMILY ATPASE, PUTATIVE-RELATED"/>
    <property type="match status" value="1"/>
</dbReference>
<dbReference type="SUPFAM" id="SSF52540">
    <property type="entry name" value="P-loop containing nucleoside triphosphate hydrolases"/>
    <property type="match status" value="1"/>
</dbReference>
<dbReference type="AlphaFoldDB" id="L7J5Q0"/>
<reference evidence="2" key="1">
    <citation type="journal article" date="2012" name="PLoS Genet.">
        <title>Comparative analysis of the genomes of two field isolates of the rice blast fungus Magnaporthe oryzae.</title>
        <authorList>
            <person name="Xue M."/>
            <person name="Yang J."/>
            <person name="Li Z."/>
            <person name="Hu S."/>
            <person name="Yao N."/>
            <person name="Dean R.A."/>
            <person name="Zhao W."/>
            <person name="Shen M."/>
            <person name="Zhang H."/>
            <person name="Li C."/>
            <person name="Liu L."/>
            <person name="Cao L."/>
            <person name="Xu X."/>
            <person name="Xing Y."/>
            <person name="Hsiang T."/>
            <person name="Zhang Z."/>
            <person name="Xu J.R."/>
            <person name="Peng Y.L."/>
        </authorList>
    </citation>
    <scope>NUCLEOTIDE SEQUENCE [LARGE SCALE GENOMIC DNA]</scope>
    <source>
        <strain evidence="2">P131</strain>
    </source>
</reference>
<dbReference type="PANTHER" id="PTHR46411:SF2">
    <property type="entry name" value="AAA+ ATPASE DOMAIN-CONTAINING PROTEIN"/>
    <property type="match status" value="1"/>
</dbReference>
<evidence type="ECO:0000313" key="2">
    <source>
        <dbReference type="EMBL" id="ELQ63512.1"/>
    </source>
</evidence>
<dbReference type="Pfam" id="PF00004">
    <property type="entry name" value="AAA"/>
    <property type="match status" value="1"/>
</dbReference>
<proteinExistence type="predicted"/>
<dbReference type="Gene3D" id="3.40.50.300">
    <property type="entry name" value="P-loop containing nucleotide triphosphate hydrolases"/>
    <property type="match status" value="1"/>
</dbReference>
<dbReference type="SMART" id="SM00382">
    <property type="entry name" value="AAA"/>
    <property type="match status" value="1"/>
</dbReference>
<dbReference type="InterPro" id="IPR003593">
    <property type="entry name" value="AAA+_ATPase"/>
</dbReference>